<keyword evidence="3" id="KW-0238">DNA-binding</keyword>
<dbReference type="RefSeq" id="WP_206008926.1">
    <property type="nucleotide sequence ID" value="NZ_CP070619.1"/>
</dbReference>
<dbReference type="InterPro" id="IPR036390">
    <property type="entry name" value="WH_DNA-bd_sf"/>
</dbReference>
<evidence type="ECO:0000259" key="5">
    <source>
        <dbReference type="PROSITE" id="PS50931"/>
    </source>
</evidence>
<evidence type="ECO:0000313" key="6">
    <source>
        <dbReference type="EMBL" id="QSE92445.1"/>
    </source>
</evidence>
<reference evidence="6 7" key="1">
    <citation type="journal article" date="2021" name="Microbiol. Resour. Announc.">
        <title>Complete Genome Sequences of Two Rhodococcus sp. Strains with Large and Linear Chromosomes, Isolated from Apple Rhizosphere.</title>
        <authorList>
            <person name="Benning S."/>
            <person name="Brugnone N."/>
            <person name="Siani R."/>
            <person name="Kublik S."/>
            <person name="Schloter M."/>
            <person name="Rad V."/>
        </authorList>
    </citation>
    <scope>NUCLEOTIDE SEQUENCE [LARGE SCALE GENOMIC DNA]</scope>
    <source>
        <strain evidence="6 7">R79</strain>
    </source>
</reference>
<name>A0A974W753_9NOCA</name>
<evidence type="ECO:0000256" key="4">
    <source>
        <dbReference type="ARBA" id="ARBA00023163"/>
    </source>
</evidence>
<accession>A0A974W753</accession>
<proteinExistence type="inferred from homology"/>
<dbReference type="Pfam" id="PF03466">
    <property type="entry name" value="LysR_substrate"/>
    <property type="match status" value="1"/>
</dbReference>
<sequence length="301" mass="32685">MDSAASHTRLFEVFLEVLDSGGVGAAATRLGLSPSAVSQALRRLEESLGVELYQRHSRPLRLTETGETMEPVIRAALNSVALVHATAADLRGVLAGELTIAALPTLAVEPLAGLVAEFRTAHPGVVVTVDQPRTRSIRGVADSVREGRVDIGITELPSSFGGLASLHLEEQTFFAVFPPDAEVHTSTVRIEDLLEYGLIVGPYWEESTVYRQLRKLDQRIDDAITVRTEHRETFIYLAAQGLGAAIVLPDRARIAAQLGCRIAQFGPPIVRQAVVISQSNRLSPSVRAFLRICRRHAAHSH</sequence>
<dbReference type="Gene3D" id="3.40.190.290">
    <property type="match status" value="1"/>
</dbReference>
<dbReference type="SUPFAM" id="SSF46785">
    <property type="entry name" value="Winged helix' DNA-binding domain"/>
    <property type="match status" value="1"/>
</dbReference>
<reference evidence="6 7" key="2">
    <citation type="journal article" date="2022" name="Arch. Microbiol.">
        <title>Rhodococcus pseudokoreensis sp. nov. isolated from the rhizosphere of young M26 apple rootstocks.</title>
        <authorList>
            <person name="Kampfer P."/>
            <person name="Glaeser S.P."/>
            <person name="Blom J."/>
            <person name="Wolf J."/>
            <person name="Benning S."/>
            <person name="Schloter M."/>
            <person name="Neumann-Schaal M."/>
        </authorList>
    </citation>
    <scope>NUCLEOTIDE SEQUENCE [LARGE SCALE GENOMIC DNA]</scope>
    <source>
        <strain evidence="6 7">R79</strain>
    </source>
</reference>
<gene>
    <name evidence="6" type="ORF">JWS13_29465</name>
</gene>
<dbReference type="PROSITE" id="PS50931">
    <property type="entry name" value="HTH_LYSR"/>
    <property type="match status" value="1"/>
</dbReference>
<dbReference type="Pfam" id="PF00126">
    <property type="entry name" value="HTH_1"/>
    <property type="match status" value="1"/>
</dbReference>
<comment type="similarity">
    <text evidence="1">Belongs to the LysR transcriptional regulatory family.</text>
</comment>
<dbReference type="InterPro" id="IPR000847">
    <property type="entry name" value="LysR_HTH_N"/>
</dbReference>
<evidence type="ECO:0000313" key="7">
    <source>
        <dbReference type="Proteomes" id="UP000662986"/>
    </source>
</evidence>
<keyword evidence="7" id="KW-1185">Reference proteome</keyword>
<evidence type="ECO:0000256" key="2">
    <source>
        <dbReference type="ARBA" id="ARBA00023015"/>
    </source>
</evidence>
<organism evidence="6 7">
    <name type="scientific">Rhodococcus pseudokoreensis</name>
    <dbReference type="NCBI Taxonomy" id="2811421"/>
    <lineage>
        <taxon>Bacteria</taxon>
        <taxon>Bacillati</taxon>
        <taxon>Actinomycetota</taxon>
        <taxon>Actinomycetes</taxon>
        <taxon>Mycobacteriales</taxon>
        <taxon>Nocardiaceae</taxon>
        <taxon>Rhodococcus</taxon>
    </lineage>
</organism>
<dbReference type="EMBL" id="CP070619">
    <property type="protein sequence ID" value="QSE92445.1"/>
    <property type="molecule type" value="Genomic_DNA"/>
</dbReference>
<dbReference type="PRINTS" id="PR00039">
    <property type="entry name" value="HTHLYSR"/>
</dbReference>
<keyword evidence="2" id="KW-0805">Transcription regulation</keyword>
<evidence type="ECO:0000256" key="1">
    <source>
        <dbReference type="ARBA" id="ARBA00009437"/>
    </source>
</evidence>
<dbReference type="InterPro" id="IPR005119">
    <property type="entry name" value="LysR_subst-bd"/>
</dbReference>
<dbReference type="PANTHER" id="PTHR30419">
    <property type="entry name" value="HTH-TYPE TRANSCRIPTIONAL REGULATOR YBHD"/>
    <property type="match status" value="1"/>
</dbReference>
<dbReference type="InterPro" id="IPR050950">
    <property type="entry name" value="HTH-type_LysR_regulators"/>
</dbReference>
<dbReference type="CDD" id="cd05466">
    <property type="entry name" value="PBP2_LTTR_substrate"/>
    <property type="match status" value="1"/>
</dbReference>
<dbReference type="Proteomes" id="UP000662986">
    <property type="component" value="Chromosome"/>
</dbReference>
<evidence type="ECO:0000256" key="3">
    <source>
        <dbReference type="ARBA" id="ARBA00023125"/>
    </source>
</evidence>
<dbReference type="Gene3D" id="1.10.10.10">
    <property type="entry name" value="Winged helix-like DNA-binding domain superfamily/Winged helix DNA-binding domain"/>
    <property type="match status" value="1"/>
</dbReference>
<dbReference type="SUPFAM" id="SSF53850">
    <property type="entry name" value="Periplasmic binding protein-like II"/>
    <property type="match status" value="1"/>
</dbReference>
<protein>
    <submittedName>
        <fullName evidence="6">LysR family transcriptional regulator</fullName>
    </submittedName>
</protein>
<feature type="domain" description="HTH lysR-type" evidence="5">
    <location>
        <begin position="1"/>
        <end position="63"/>
    </location>
</feature>
<keyword evidence="4" id="KW-0804">Transcription</keyword>
<dbReference type="InterPro" id="IPR036388">
    <property type="entry name" value="WH-like_DNA-bd_sf"/>
</dbReference>